<keyword evidence="1" id="KW-0812">Transmembrane</keyword>
<dbReference type="AlphaFoldDB" id="A0A1T1AT44"/>
<dbReference type="SMART" id="SM00304">
    <property type="entry name" value="HAMP"/>
    <property type="match status" value="1"/>
</dbReference>
<comment type="caution">
    <text evidence="6">The sequence shown here is derived from an EMBL/GenBank/DDBJ whole genome shotgun (WGS) entry which is preliminary data.</text>
</comment>
<keyword evidence="1" id="KW-0472">Membrane</keyword>
<name>A0A1T1AT44_RHOFE</name>
<dbReference type="SUPFAM" id="SSF55785">
    <property type="entry name" value="PYP-like sensor domain (PAS domain)"/>
    <property type="match status" value="1"/>
</dbReference>
<dbReference type="Gene3D" id="3.20.20.450">
    <property type="entry name" value="EAL domain"/>
    <property type="match status" value="1"/>
</dbReference>
<protein>
    <recommendedName>
        <fullName evidence="8">Sensor domain-containing diguanylate cyclase</fullName>
    </recommendedName>
</protein>
<dbReference type="InterPro" id="IPR035965">
    <property type="entry name" value="PAS-like_dom_sf"/>
</dbReference>
<dbReference type="InterPro" id="IPR003660">
    <property type="entry name" value="HAMP_dom"/>
</dbReference>
<feature type="domain" description="PAS" evidence="2">
    <location>
        <begin position="245"/>
        <end position="289"/>
    </location>
</feature>
<dbReference type="Gene3D" id="3.30.70.270">
    <property type="match status" value="1"/>
</dbReference>
<organism evidence="6 7">
    <name type="scientific">Rhodoferax fermentans</name>
    <dbReference type="NCBI Taxonomy" id="28066"/>
    <lineage>
        <taxon>Bacteria</taxon>
        <taxon>Pseudomonadati</taxon>
        <taxon>Pseudomonadota</taxon>
        <taxon>Betaproteobacteria</taxon>
        <taxon>Burkholderiales</taxon>
        <taxon>Comamonadaceae</taxon>
        <taxon>Rhodoferax</taxon>
    </lineage>
</organism>
<dbReference type="OrthoDB" id="9804951at2"/>
<reference evidence="6 7" key="1">
    <citation type="submission" date="2017-01" db="EMBL/GenBank/DDBJ databases">
        <title>Genome sequencing of Rhodoferax fermentans JCM 7819.</title>
        <authorList>
            <person name="Kim Y.J."/>
            <person name="Farh M.E.-A."/>
            <person name="Yang D.-C."/>
        </authorList>
    </citation>
    <scope>NUCLEOTIDE SEQUENCE [LARGE SCALE GENOMIC DNA]</scope>
    <source>
        <strain evidence="6 7">JCM 7819</strain>
    </source>
</reference>
<evidence type="ECO:0008006" key="8">
    <source>
        <dbReference type="Google" id="ProtNLM"/>
    </source>
</evidence>
<evidence type="ECO:0000259" key="4">
    <source>
        <dbReference type="PROSITE" id="PS50885"/>
    </source>
</evidence>
<evidence type="ECO:0000259" key="2">
    <source>
        <dbReference type="PROSITE" id="PS50112"/>
    </source>
</evidence>
<dbReference type="SUPFAM" id="SSF55073">
    <property type="entry name" value="Nucleotide cyclase"/>
    <property type="match status" value="1"/>
</dbReference>
<dbReference type="CDD" id="cd01948">
    <property type="entry name" value="EAL"/>
    <property type="match status" value="1"/>
</dbReference>
<proteinExistence type="predicted"/>
<dbReference type="InterPro" id="IPR029787">
    <property type="entry name" value="Nucleotide_cyclase"/>
</dbReference>
<dbReference type="NCBIfam" id="TIGR00229">
    <property type="entry name" value="sensory_box"/>
    <property type="match status" value="1"/>
</dbReference>
<evidence type="ECO:0000259" key="3">
    <source>
        <dbReference type="PROSITE" id="PS50883"/>
    </source>
</evidence>
<feature type="domain" description="EAL" evidence="3">
    <location>
        <begin position="543"/>
        <end position="796"/>
    </location>
</feature>
<dbReference type="SMART" id="SM00267">
    <property type="entry name" value="GGDEF"/>
    <property type="match status" value="1"/>
</dbReference>
<dbReference type="InterPro" id="IPR000014">
    <property type="entry name" value="PAS"/>
</dbReference>
<dbReference type="PROSITE" id="PS50112">
    <property type="entry name" value="PAS"/>
    <property type="match status" value="1"/>
</dbReference>
<evidence type="ECO:0000313" key="6">
    <source>
        <dbReference type="EMBL" id="OOV07183.1"/>
    </source>
</evidence>
<dbReference type="Pfam" id="PF00563">
    <property type="entry name" value="EAL"/>
    <property type="match status" value="1"/>
</dbReference>
<dbReference type="Gene3D" id="3.30.450.20">
    <property type="entry name" value="PAS domain"/>
    <property type="match status" value="1"/>
</dbReference>
<dbReference type="Proteomes" id="UP000190750">
    <property type="component" value="Unassembled WGS sequence"/>
</dbReference>
<sequence>MRQPPRALTAAWRLRGLLVRSTLAVIATSLLAGLIAVAYTAHATSQRAHLASQTRLAELLDTMESTLAVACFVKDQTLAYELAQGLLNNSDVLAVSISTEEELLADKRRGPSTGATSGPSLKRLIYSPFDKQKLVGRIVLTPDPKVINARISEEVWLAAIQLSWQLGMVTFAVVLMMLLFIVRPIQAMSDRLHRMDPTAGERLAIPARHGNTEIGQLVVDINALSDRLTGALATERELRLQGEIDEKKFHTIFDNAESGLFLMDDHGDLSSWNPAFAGLFGISQQSSHGMLPALNIKQLPWQSPGQMDGLLQSALRQNTAVTQDLQVQMPGSGRSWINMVLRCVGDKLLQGVMHDVSHLKESEASARQLAITDLLTGLANRQGLQDRLHAYVQDYAASKQGGFALLLVNLDEFRRINEGMGLPAGDAILQATTRRLSACVNSDDTLARLSADNFGIILNHITQGEAVDRIVSRIVQAIRQPYFVDGSPISLHASIGVALFPSDGFDVPSLLRQAELAMDSAKSAGGDSHVFFNPLLTEAAEQRRHMERDLRSAIRNHEFVLFYQPVIDLVTQRLCGAEALIRWRHPTRGLVMPDSFIPLAEKTGLVVEMGLMMLDVACQQLVSWQNQGLDYSLSLNVSGRQIPDGLPPAKLQEMARRYSISPSKLALEITEGVMLHDIEKSLGWLNAVHELGFKVYLDDFGTGYSSLSYLKLFPVDTLKVDKSFVRDMQDGSNEHTLVGAIIAMGRSLGLDIVAEGVELQSHLTALQRMGCHYAQGYYFSRPVPAEEFDAVATRVTALLAAPQP</sequence>
<gene>
    <name evidence="6" type="ORF">RF819_10980</name>
</gene>
<dbReference type="InterPro" id="IPR035919">
    <property type="entry name" value="EAL_sf"/>
</dbReference>
<keyword evidence="1" id="KW-1133">Transmembrane helix</keyword>
<dbReference type="CDD" id="cd00130">
    <property type="entry name" value="PAS"/>
    <property type="match status" value="1"/>
</dbReference>
<dbReference type="RefSeq" id="WP_078365014.1">
    <property type="nucleotide sequence ID" value="NZ_MTJN01000002.1"/>
</dbReference>
<dbReference type="PROSITE" id="PS50887">
    <property type="entry name" value="GGDEF"/>
    <property type="match status" value="1"/>
</dbReference>
<evidence type="ECO:0000256" key="1">
    <source>
        <dbReference type="SAM" id="Phobius"/>
    </source>
</evidence>
<feature type="domain" description="GGDEF" evidence="5">
    <location>
        <begin position="401"/>
        <end position="534"/>
    </location>
</feature>
<dbReference type="STRING" id="28066.RF819_10980"/>
<dbReference type="PANTHER" id="PTHR44757:SF2">
    <property type="entry name" value="BIOFILM ARCHITECTURE MAINTENANCE PROTEIN MBAA"/>
    <property type="match status" value="1"/>
</dbReference>
<dbReference type="InterPro" id="IPR052155">
    <property type="entry name" value="Biofilm_reg_signaling"/>
</dbReference>
<dbReference type="SMART" id="SM00052">
    <property type="entry name" value="EAL"/>
    <property type="match status" value="1"/>
</dbReference>
<evidence type="ECO:0000259" key="5">
    <source>
        <dbReference type="PROSITE" id="PS50887"/>
    </source>
</evidence>
<keyword evidence="7" id="KW-1185">Reference proteome</keyword>
<dbReference type="GO" id="GO:0007165">
    <property type="term" value="P:signal transduction"/>
    <property type="evidence" value="ECO:0007669"/>
    <property type="project" value="InterPro"/>
</dbReference>
<dbReference type="Pfam" id="PF13188">
    <property type="entry name" value="PAS_8"/>
    <property type="match status" value="1"/>
</dbReference>
<accession>A0A1T1AT44</accession>
<dbReference type="CDD" id="cd01949">
    <property type="entry name" value="GGDEF"/>
    <property type="match status" value="1"/>
</dbReference>
<dbReference type="NCBIfam" id="TIGR00254">
    <property type="entry name" value="GGDEF"/>
    <property type="match status" value="1"/>
</dbReference>
<dbReference type="PANTHER" id="PTHR44757">
    <property type="entry name" value="DIGUANYLATE CYCLASE DGCP"/>
    <property type="match status" value="1"/>
</dbReference>
<dbReference type="PROSITE" id="PS50883">
    <property type="entry name" value="EAL"/>
    <property type="match status" value="1"/>
</dbReference>
<dbReference type="InterPro" id="IPR043128">
    <property type="entry name" value="Rev_trsase/Diguanyl_cyclase"/>
</dbReference>
<dbReference type="EMBL" id="MTJN01000002">
    <property type="protein sequence ID" value="OOV07183.1"/>
    <property type="molecule type" value="Genomic_DNA"/>
</dbReference>
<dbReference type="InterPro" id="IPR001633">
    <property type="entry name" value="EAL_dom"/>
</dbReference>
<dbReference type="GO" id="GO:0016020">
    <property type="term" value="C:membrane"/>
    <property type="evidence" value="ECO:0007669"/>
    <property type="project" value="InterPro"/>
</dbReference>
<feature type="domain" description="HAMP" evidence="4">
    <location>
        <begin position="179"/>
        <end position="233"/>
    </location>
</feature>
<dbReference type="SUPFAM" id="SSF141868">
    <property type="entry name" value="EAL domain-like"/>
    <property type="match status" value="1"/>
</dbReference>
<dbReference type="InterPro" id="IPR000160">
    <property type="entry name" value="GGDEF_dom"/>
</dbReference>
<dbReference type="Pfam" id="PF00990">
    <property type="entry name" value="GGDEF"/>
    <property type="match status" value="1"/>
</dbReference>
<feature type="transmembrane region" description="Helical" evidence="1">
    <location>
        <begin position="21"/>
        <end position="41"/>
    </location>
</feature>
<dbReference type="PROSITE" id="PS50885">
    <property type="entry name" value="HAMP"/>
    <property type="match status" value="1"/>
</dbReference>
<evidence type="ECO:0000313" key="7">
    <source>
        <dbReference type="Proteomes" id="UP000190750"/>
    </source>
</evidence>